<organism evidence="2 3">
    <name type="scientific">Polistes dominula</name>
    <name type="common">European paper wasp</name>
    <name type="synonym">Vespa dominula</name>
    <dbReference type="NCBI Taxonomy" id="743375"/>
    <lineage>
        <taxon>Eukaryota</taxon>
        <taxon>Metazoa</taxon>
        <taxon>Ecdysozoa</taxon>
        <taxon>Arthropoda</taxon>
        <taxon>Hexapoda</taxon>
        <taxon>Insecta</taxon>
        <taxon>Pterygota</taxon>
        <taxon>Neoptera</taxon>
        <taxon>Endopterygota</taxon>
        <taxon>Hymenoptera</taxon>
        <taxon>Apocrita</taxon>
        <taxon>Aculeata</taxon>
        <taxon>Vespoidea</taxon>
        <taxon>Vespidae</taxon>
        <taxon>Polistinae</taxon>
        <taxon>Polistini</taxon>
        <taxon>Polistes</taxon>
    </lineage>
</organism>
<evidence type="ECO:0000313" key="2">
    <source>
        <dbReference type="Proteomes" id="UP000694924"/>
    </source>
</evidence>
<dbReference type="Proteomes" id="UP000694924">
    <property type="component" value="Unplaced"/>
</dbReference>
<name>A0ABM1IXR6_POLDO</name>
<dbReference type="InterPro" id="IPR052220">
    <property type="entry name" value="METTL25"/>
</dbReference>
<dbReference type="PANTHER" id="PTHR12496">
    <property type="entry name" value="CGI-41 METHYLTRANSFERASE"/>
    <property type="match status" value="1"/>
</dbReference>
<feature type="domain" description="Methyltransferase" evidence="1">
    <location>
        <begin position="120"/>
        <end position="266"/>
    </location>
</feature>
<dbReference type="PANTHER" id="PTHR12496:SF9">
    <property type="entry name" value="METHYLTRANSFERASE-LIKE PROTEIN 25-RELATED"/>
    <property type="match status" value="1"/>
</dbReference>
<protein>
    <submittedName>
        <fullName evidence="3">Methyltransferase-like protein 25</fullName>
    </submittedName>
</protein>
<dbReference type="Pfam" id="PF13679">
    <property type="entry name" value="Methyltransf_32"/>
    <property type="match status" value="1"/>
</dbReference>
<keyword evidence="2" id="KW-1185">Reference proteome</keyword>
<gene>
    <name evidence="3" type="primary">LOC107070945</name>
</gene>
<sequence length="423" mass="48706">MIHYEEHFSKIIDFLNLYQQLIDCHLVDFISHKLWDKCLPELLKLELENIETTNDIWKENENVSRLNEFIRMTKSLSLQSCPMILNYKDIPECLNLNLNLDNQELNIETNNKDVGFMSEKKCHEVETLGRVIGQIAKSTESLVIDAGAGKAYLSAYLSDNYKLPVLAIDSSDLCHRGAVHRTEKMKKVGKQSSTSVKYIVAKIDDNTDYNKMVHLNFPNWNLNNNLILTGLHTCGSLAHSIINVFLHNSHFKIICFVPCCYHLVNESFSKRITFSRNARMLAQQCIERTKKTKSLSPTLFYRALLQVLLHSMGIDNVKIGRGGPLNDFPTYANWALLKIGVDRKKIPSNEILEQLYQSHINLKLKLNLFQMLRIYISPVLEAAIILDRIVYLQNSMRCSKSFILRLFNPVLSPRQYAIVSIRN</sequence>
<dbReference type="InterPro" id="IPR025714">
    <property type="entry name" value="Methyltranfer_dom"/>
</dbReference>
<dbReference type="GeneID" id="107070945"/>
<evidence type="ECO:0000313" key="3">
    <source>
        <dbReference type="RefSeq" id="XP_015185003.1"/>
    </source>
</evidence>
<dbReference type="RefSeq" id="XP_015185003.1">
    <property type="nucleotide sequence ID" value="XM_015329517.1"/>
</dbReference>
<proteinExistence type="predicted"/>
<evidence type="ECO:0000259" key="1">
    <source>
        <dbReference type="Pfam" id="PF13679"/>
    </source>
</evidence>
<accession>A0ABM1IXR6</accession>
<reference evidence="3" key="1">
    <citation type="submission" date="2025-08" db="UniProtKB">
        <authorList>
            <consortium name="RefSeq"/>
        </authorList>
    </citation>
    <scope>IDENTIFICATION</scope>
    <source>
        <tissue evidence="3">Whole body</tissue>
    </source>
</reference>